<name>A0A7Z2ZKG3_9BACL</name>
<evidence type="ECO:0000259" key="1">
    <source>
        <dbReference type="Pfam" id="PF01261"/>
    </source>
</evidence>
<proteinExistence type="predicted"/>
<evidence type="ECO:0000313" key="3">
    <source>
        <dbReference type="Proteomes" id="UP000502248"/>
    </source>
</evidence>
<evidence type="ECO:0000313" key="2">
    <source>
        <dbReference type="EMBL" id="QJD82072.1"/>
    </source>
</evidence>
<feature type="domain" description="Xylose isomerase-like TIM barrel" evidence="1">
    <location>
        <begin position="37"/>
        <end position="180"/>
    </location>
</feature>
<dbReference type="InterPro" id="IPR036237">
    <property type="entry name" value="Xyl_isomerase-like_sf"/>
</dbReference>
<reference evidence="2 3" key="1">
    <citation type="submission" date="2020-04" db="EMBL/GenBank/DDBJ databases">
        <title>Genome sequencing of novel species.</title>
        <authorList>
            <person name="Heo J."/>
            <person name="Kim S.-J."/>
            <person name="Kim J.-S."/>
            <person name="Hong S.-B."/>
            <person name="Kwon S.-W."/>
        </authorList>
    </citation>
    <scope>NUCLEOTIDE SEQUENCE [LARGE SCALE GENOMIC DNA]</scope>
    <source>
        <strain evidence="2 3">MFER-1</strain>
    </source>
</reference>
<gene>
    <name evidence="2" type="ORF">HH215_02010</name>
</gene>
<keyword evidence="2" id="KW-0413">Isomerase</keyword>
<keyword evidence="3" id="KW-1185">Reference proteome</keyword>
<dbReference type="InterPro" id="IPR013022">
    <property type="entry name" value="Xyl_isomerase-like_TIM-brl"/>
</dbReference>
<dbReference type="RefSeq" id="WP_169278377.1">
    <property type="nucleotide sequence ID" value="NZ_CP051680.1"/>
</dbReference>
<dbReference type="Gene3D" id="3.20.20.150">
    <property type="entry name" value="Divalent-metal-dependent TIM barrel enzymes"/>
    <property type="match status" value="1"/>
</dbReference>
<dbReference type="GO" id="GO:0016853">
    <property type="term" value="F:isomerase activity"/>
    <property type="evidence" value="ECO:0007669"/>
    <property type="project" value="UniProtKB-KW"/>
</dbReference>
<dbReference type="Pfam" id="PF01261">
    <property type="entry name" value="AP_endonuc_2"/>
    <property type="match status" value="1"/>
</dbReference>
<dbReference type="EMBL" id="CP051680">
    <property type="protein sequence ID" value="QJD82072.1"/>
    <property type="molecule type" value="Genomic_DNA"/>
</dbReference>
<sequence length="292" mass="33160">MEALATRKELRLDIQQSWWSMNGLGSTLREWTIEEKFEKIAEAGFTGIQAGLPADADKEKWRKLLDEYSFSFGTGGFPSCGEGFEAYAKEAVEFGASYINSQVMDSFVVGEAAVSLLRQLNDIAKEVGIPHYVETHRGRITQDLLRTSSYVDSLPELRLTIDFSHYIVAGEMDGFATDMELKAEEHLDKLLRRASSIHGRISNGQQIQIISNDHSEDPNTLRFLRWWATGMRYWMGSALNGESFPFVCEIGPAPYEIPLNLVTPSDDPNYRWQQSLRMKKLAEQAWSLSWCK</sequence>
<dbReference type="AlphaFoldDB" id="A0A7Z2ZKG3"/>
<dbReference type="SUPFAM" id="SSF51658">
    <property type="entry name" value="Xylose isomerase-like"/>
    <property type="match status" value="1"/>
</dbReference>
<organism evidence="2 3">
    <name type="scientific">Cohnella herbarum</name>
    <dbReference type="NCBI Taxonomy" id="2728023"/>
    <lineage>
        <taxon>Bacteria</taxon>
        <taxon>Bacillati</taxon>
        <taxon>Bacillota</taxon>
        <taxon>Bacilli</taxon>
        <taxon>Bacillales</taxon>
        <taxon>Paenibacillaceae</taxon>
        <taxon>Cohnella</taxon>
    </lineage>
</organism>
<accession>A0A7Z2ZKG3</accession>
<protein>
    <submittedName>
        <fullName evidence="2">Sugar phosphate isomerase/epimerase</fullName>
    </submittedName>
</protein>
<dbReference type="KEGG" id="cheb:HH215_02010"/>
<dbReference type="Proteomes" id="UP000502248">
    <property type="component" value="Chromosome"/>
</dbReference>